<name>A0A1G9K9H4_9BACL</name>
<organism evidence="1 2">
    <name type="scientific">Paenibacillus jilunlii</name>
    <dbReference type="NCBI Taxonomy" id="682956"/>
    <lineage>
        <taxon>Bacteria</taxon>
        <taxon>Bacillati</taxon>
        <taxon>Bacillota</taxon>
        <taxon>Bacilli</taxon>
        <taxon>Bacillales</taxon>
        <taxon>Paenibacillaceae</taxon>
        <taxon>Paenibacillus</taxon>
    </lineage>
</organism>
<dbReference type="Proteomes" id="UP000182783">
    <property type="component" value="Unassembled WGS sequence"/>
</dbReference>
<evidence type="ECO:0000313" key="2">
    <source>
        <dbReference type="Proteomes" id="UP000182783"/>
    </source>
</evidence>
<proteinExistence type="predicted"/>
<dbReference type="EMBL" id="FNGM01000003">
    <property type="protein sequence ID" value="SDL46074.1"/>
    <property type="molecule type" value="Genomic_DNA"/>
</dbReference>
<evidence type="ECO:0000313" key="1">
    <source>
        <dbReference type="EMBL" id="SDL46074.1"/>
    </source>
</evidence>
<gene>
    <name evidence="1" type="ORF">SAMN05216191_103164</name>
</gene>
<protein>
    <submittedName>
        <fullName evidence="1">Uncharacterized protein</fullName>
    </submittedName>
</protein>
<accession>A0A1G9K9H4</accession>
<dbReference type="AlphaFoldDB" id="A0A1G9K9H4"/>
<reference evidence="1 2" key="1">
    <citation type="submission" date="2016-10" db="EMBL/GenBank/DDBJ databases">
        <authorList>
            <person name="de Groot N.N."/>
        </authorList>
    </citation>
    <scope>NUCLEOTIDE SEQUENCE [LARGE SCALE GENOMIC DNA]</scope>
    <source>
        <strain evidence="1 2">CGMCC 1.10239</strain>
    </source>
</reference>
<sequence>MADFAPFPIVKNKQGNAAFTALPFHVYSFYIT</sequence>